<feature type="region of interest" description="Disordered" evidence="6">
    <location>
        <begin position="262"/>
        <end position="320"/>
    </location>
</feature>
<comment type="similarity">
    <text evidence="5">Belongs to the SDS22 family.</text>
</comment>
<evidence type="ECO:0000256" key="4">
    <source>
        <dbReference type="ARBA" id="ARBA00023242"/>
    </source>
</evidence>
<evidence type="ECO:0000256" key="3">
    <source>
        <dbReference type="ARBA" id="ARBA00022737"/>
    </source>
</evidence>
<feature type="compositionally biased region" description="Low complexity" evidence="6">
    <location>
        <begin position="336"/>
        <end position="348"/>
    </location>
</feature>
<sequence length="851" mass="93858">YFPLAYNKGKRGEEVFAVNLTSRLEHRVVTLRRSPPLFWLVLVPVRRPQFSTCHHHQPDFTAPAVPMPAISDSPDSSFALMINRSLSKSPVSASPQQSVDDTNTLKPPSLDDGATLSQNSSRLDSSQGQDPVPAGRPAVRPKKKRSLLLVPSRTSSKVNSQPTADVTNETMKDEIGSTALSSRASLTKRRRDASKASSRRSPRNQSDSLPNEEVPKISGPDVDEPSKMKKKSRSSSKLFAFLICCGSQSSDNEDLALPAKKADNRQLHGRQQVALEKADASATNSSSAESKDPNPFVDEKTNLTVTSELPKSQVEEKPGVVVAEHAAVTASRVDEAVASAGGSGSDSAPDLQYTQRQQVNPLDDSQKLSTTTLVPTVSVASESRETLEKRVETDVGSSSEPRLQEDTRNDVDVSMPDAALADESPEDKVKQSAQDNIVTQQPAPLPPPPPPPPPLGAPGKQGGQQPLLPPPQPHLQNRKCLVLDLDETLVHSSFKVYIPNTCLFVILRNLLMEHHRVTSLFIRKTKLSTVMKDKSGWDGKLRVDRRAVVANPEAVEDPDYSDEDAPPPEVVEADEDLLEDLDEDIDKLCLRQNQISRITSLPPNIRATLKDLDLYDNLISHIKGLEDLTNLTSLDLSFNKIKHIKNISHLAKLKDLYFVQNKISKIEGLDGLKEIRNLELGANRIRVIENLDTLEGLEELWLGKNKITEMTNLSSLKNLKILSIQSNRLTSLSGLSSLINLEELYVSHNDLTTLSGLESNIALHVLDISNNQVSKLENLSHLKNLEELWASNNRLSSFEEVERELKDMEELKTVYFEGNPLQTKGPAVYRNKVRLALPQVVKIDASKRSLP</sequence>
<keyword evidence="4" id="KW-0539">Nucleus</keyword>
<dbReference type="InterPro" id="IPR023214">
    <property type="entry name" value="HAD_sf"/>
</dbReference>
<dbReference type="Proteomes" id="UP000243515">
    <property type="component" value="Unassembled WGS sequence"/>
</dbReference>
<proteinExistence type="inferred from homology"/>
<dbReference type="InterPro" id="IPR050576">
    <property type="entry name" value="Cilia_flagella_integrity"/>
</dbReference>
<name>A0A232M4N9_9EURO</name>
<evidence type="ECO:0000256" key="1">
    <source>
        <dbReference type="ARBA" id="ARBA00004123"/>
    </source>
</evidence>
<dbReference type="EMBL" id="NPHW01002543">
    <property type="protein sequence ID" value="OXV11244.1"/>
    <property type="molecule type" value="Genomic_DNA"/>
</dbReference>
<dbReference type="AlphaFoldDB" id="A0A232M4N9"/>
<dbReference type="SMART" id="SM00369">
    <property type="entry name" value="LRR_TYP"/>
    <property type="match status" value="5"/>
</dbReference>
<keyword evidence="2" id="KW-0433">Leucine-rich repeat</keyword>
<protein>
    <recommendedName>
        <fullName evidence="9">FCP1 homology domain-containing protein</fullName>
    </recommendedName>
</protein>
<dbReference type="InterPro" id="IPR003591">
    <property type="entry name" value="Leu-rich_rpt_typical-subtyp"/>
</dbReference>
<evidence type="ECO:0000256" key="6">
    <source>
        <dbReference type="SAM" id="MobiDB-lite"/>
    </source>
</evidence>
<comment type="subcellular location">
    <subcellularLocation>
        <location evidence="1">Nucleus</location>
    </subcellularLocation>
</comment>
<dbReference type="PANTHER" id="PTHR45973:SF23">
    <property type="entry name" value="PROTEIN PHOSPHATASE 1 REGULATORY SUBUNIT 7"/>
    <property type="match status" value="1"/>
</dbReference>
<feature type="compositionally biased region" description="Polar residues" evidence="6">
    <location>
        <begin position="89"/>
        <end position="106"/>
    </location>
</feature>
<dbReference type="GO" id="GO:0005634">
    <property type="term" value="C:nucleus"/>
    <property type="evidence" value="ECO:0007669"/>
    <property type="project" value="UniProtKB-SubCell"/>
</dbReference>
<dbReference type="PROSITE" id="PS51450">
    <property type="entry name" value="LRR"/>
    <property type="match status" value="9"/>
</dbReference>
<feature type="compositionally biased region" description="Basic and acidic residues" evidence="6">
    <location>
        <begin position="402"/>
        <end position="411"/>
    </location>
</feature>
<comment type="caution">
    <text evidence="7">The sequence shown here is derived from an EMBL/GenBank/DDBJ whole genome shotgun (WGS) entry which is preliminary data.</text>
</comment>
<dbReference type="SMART" id="SM00364">
    <property type="entry name" value="LRR_BAC"/>
    <property type="match status" value="3"/>
</dbReference>
<dbReference type="OrthoDB" id="266138at2759"/>
<dbReference type="PANTHER" id="PTHR45973">
    <property type="entry name" value="PROTEIN PHOSPHATASE 1 REGULATORY SUBUNIT SDS22-RELATED"/>
    <property type="match status" value="1"/>
</dbReference>
<feature type="compositionally biased region" description="Basic residues" evidence="6">
    <location>
        <begin position="186"/>
        <end position="202"/>
    </location>
</feature>
<feature type="region of interest" description="Disordered" evidence="6">
    <location>
        <begin position="335"/>
        <end position="415"/>
    </location>
</feature>
<feature type="non-terminal residue" evidence="7">
    <location>
        <position position="1"/>
    </location>
</feature>
<evidence type="ECO:0000313" key="7">
    <source>
        <dbReference type="EMBL" id="OXV11244.1"/>
    </source>
</evidence>
<reference evidence="7 8" key="1">
    <citation type="journal article" date="2015" name="Environ. Microbiol.">
        <title>Metagenome sequence of Elaphomyces granulatus from sporocarp tissue reveals Ascomycota ectomycorrhizal fingerprints of genome expansion and a Proteobacteria-rich microbiome.</title>
        <authorList>
            <person name="Quandt C.A."/>
            <person name="Kohler A."/>
            <person name="Hesse C.N."/>
            <person name="Sharpton T.J."/>
            <person name="Martin F."/>
            <person name="Spatafora J.W."/>
        </authorList>
    </citation>
    <scope>NUCLEOTIDE SEQUENCE [LARGE SCALE GENOMIC DNA]</scope>
    <source>
        <strain evidence="7 8">OSC145934</strain>
    </source>
</reference>
<accession>A0A232M4N9</accession>
<dbReference type="Gene3D" id="3.80.10.10">
    <property type="entry name" value="Ribonuclease Inhibitor"/>
    <property type="match status" value="2"/>
</dbReference>
<organism evidence="7 8">
    <name type="scientific">Elaphomyces granulatus</name>
    <dbReference type="NCBI Taxonomy" id="519963"/>
    <lineage>
        <taxon>Eukaryota</taxon>
        <taxon>Fungi</taxon>
        <taxon>Dikarya</taxon>
        <taxon>Ascomycota</taxon>
        <taxon>Pezizomycotina</taxon>
        <taxon>Eurotiomycetes</taxon>
        <taxon>Eurotiomycetidae</taxon>
        <taxon>Eurotiales</taxon>
        <taxon>Elaphomycetaceae</taxon>
        <taxon>Elaphomyces</taxon>
    </lineage>
</organism>
<dbReference type="SMART" id="SM00365">
    <property type="entry name" value="LRR_SD22"/>
    <property type="match status" value="10"/>
</dbReference>
<dbReference type="SUPFAM" id="SSF52058">
    <property type="entry name" value="L domain-like"/>
    <property type="match status" value="1"/>
</dbReference>
<feature type="compositionally biased region" description="Polar residues" evidence="6">
    <location>
        <begin position="152"/>
        <end position="169"/>
    </location>
</feature>
<feature type="compositionally biased region" description="Pro residues" evidence="6">
    <location>
        <begin position="443"/>
        <end position="456"/>
    </location>
</feature>
<evidence type="ECO:0000313" key="8">
    <source>
        <dbReference type="Proteomes" id="UP000243515"/>
    </source>
</evidence>
<dbReference type="InterPro" id="IPR032675">
    <property type="entry name" value="LRR_dom_sf"/>
</dbReference>
<dbReference type="SUPFAM" id="SSF56784">
    <property type="entry name" value="HAD-like"/>
    <property type="match status" value="1"/>
</dbReference>
<feature type="compositionally biased region" description="Basic and acidic residues" evidence="6">
    <location>
        <begin position="289"/>
        <end position="301"/>
    </location>
</feature>
<evidence type="ECO:0008006" key="9">
    <source>
        <dbReference type="Google" id="ProtNLM"/>
    </source>
</evidence>
<dbReference type="Pfam" id="PF12799">
    <property type="entry name" value="LRR_4"/>
    <property type="match status" value="1"/>
</dbReference>
<evidence type="ECO:0000256" key="2">
    <source>
        <dbReference type="ARBA" id="ARBA00022614"/>
    </source>
</evidence>
<dbReference type="InterPro" id="IPR001611">
    <property type="entry name" value="Leu-rich_rpt"/>
</dbReference>
<dbReference type="InterPro" id="IPR036412">
    <property type="entry name" value="HAD-like_sf"/>
</dbReference>
<feature type="region of interest" description="Disordered" evidence="6">
    <location>
        <begin position="439"/>
        <end position="473"/>
    </location>
</feature>
<keyword evidence="3" id="KW-0677">Repeat</keyword>
<feature type="compositionally biased region" description="Polar residues" evidence="6">
    <location>
        <begin position="115"/>
        <end position="129"/>
    </location>
</feature>
<evidence type="ECO:0000256" key="5">
    <source>
        <dbReference type="ARBA" id="ARBA00023460"/>
    </source>
</evidence>
<dbReference type="InterPro" id="IPR025875">
    <property type="entry name" value="Leu-rich_rpt_4"/>
</dbReference>
<keyword evidence="8" id="KW-1185">Reference proteome</keyword>
<dbReference type="Gene3D" id="3.40.50.1000">
    <property type="entry name" value="HAD superfamily/HAD-like"/>
    <property type="match status" value="1"/>
</dbReference>
<feature type="region of interest" description="Disordered" evidence="6">
    <location>
        <begin position="89"/>
        <end position="230"/>
    </location>
</feature>
<feature type="compositionally biased region" description="Low complexity" evidence="6">
    <location>
        <begin position="368"/>
        <end position="379"/>
    </location>
</feature>
<gene>
    <name evidence="7" type="ORF">Egran_00989</name>
</gene>
<feature type="compositionally biased region" description="Basic and acidic residues" evidence="6">
    <location>
        <begin position="382"/>
        <end position="393"/>
    </location>
</feature>